<protein>
    <recommendedName>
        <fullName evidence="4">PE-PGRS family protein</fullName>
    </recommendedName>
</protein>
<organism evidence="2 3">
    <name type="scientific">Microbacterium aquilitoris</name>
    <dbReference type="NCBI Taxonomy" id="3067307"/>
    <lineage>
        <taxon>Bacteria</taxon>
        <taxon>Bacillati</taxon>
        <taxon>Actinomycetota</taxon>
        <taxon>Actinomycetes</taxon>
        <taxon>Micrococcales</taxon>
        <taxon>Microbacteriaceae</taxon>
        <taxon>Microbacterium</taxon>
    </lineage>
</organism>
<dbReference type="RefSeq" id="WP_311870009.1">
    <property type="nucleotide sequence ID" value="NZ_JAUZVT010000002.1"/>
</dbReference>
<accession>A0ABU3GJZ4</accession>
<evidence type="ECO:0000256" key="1">
    <source>
        <dbReference type="SAM" id="MobiDB-lite"/>
    </source>
</evidence>
<evidence type="ECO:0000313" key="3">
    <source>
        <dbReference type="Proteomes" id="UP001262835"/>
    </source>
</evidence>
<comment type="caution">
    <text evidence="2">The sequence shown here is derived from an EMBL/GenBank/DDBJ whole genome shotgun (WGS) entry which is preliminary data.</text>
</comment>
<reference evidence="2 3" key="1">
    <citation type="submission" date="2023-08" db="EMBL/GenBank/DDBJ databases">
        <title>Microbacterium aquilitoris sp. nov. and Microbacterium gwkjibeachense sp. nov., isolated from beach.</title>
        <authorList>
            <person name="Lee S.D."/>
            <person name="Yang H."/>
            <person name="Kim I."/>
        </authorList>
    </citation>
    <scope>NUCLEOTIDE SEQUENCE [LARGE SCALE GENOMIC DNA]</scope>
    <source>
        <strain evidence="2 3">KSW-18</strain>
    </source>
</reference>
<proteinExistence type="predicted"/>
<keyword evidence="3" id="KW-1185">Reference proteome</keyword>
<evidence type="ECO:0000313" key="2">
    <source>
        <dbReference type="EMBL" id="MDT3330754.1"/>
    </source>
</evidence>
<gene>
    <name evidence="2" type="ORF">Q9S78_08715</name>
</gene>
<feature type="region of interest" description="Disordered" evidence="1">
    <location>
        <begin position="1"/>
        <end position="22"/>
    </location>
</feature>
<name>A0ABU3GJZ4_9MICO</name>
<sequence length="316" mass="34045">MNPDDELPRIGHSAVDPAAVSGEGEPFADLAARLGVEPIEAQVSDGWRVLRQRGDEAVVGAPLDAERTSWWVAYLRPGEEVWFVDSPERLRASHAERRRGLALRWPSVARPDAGPDGFVIDVVNTGSQRWEPDGDSFQVVGSVTGAHESRVLMTWAASGGMPAVPLDPGEYARVPVDIHEDAWAAVVPGENTLHAWLVPLRVVAEPLQIQVTAESVKNAQANERWEGSDQNRAALAADLLEQRAILDAGPRLPEIASAIAGTTTEEAAVAAVESLLGVGASVAKAVFRRASLSDLHVSSAEWRRERIAHTEQKLAE</sequence>
<evidence type="ECO:0008006" key="4">
    <source>
        <dbReference type="Google" id="ProtNLM"/>
    </source>
</evidence>
<dbReference type="Proteomes" id="UP001262835">
    <property type="component" value="Unassembled WGS sequence"/>
</dbReference>
<dbReference type="EMBL" id="JAUZVT010000002">
    <property type="protein sequence ID" value="MDT3330754.1"/>
    <property type="molecule type" value="Genomic_DNA"/>
</dbReference>